<gene>
    <name evidence="2" type="ORF">EDB92DRAFT_1198774</name>
</gene>
<protein>
    <submittedName>
        <fullName evidence="2">Uncharacterized protein</fullName>
    </submittedName>
</protein>
<dbReference type="Proteomes" id="UP001201163">
    <property type="component" value="Unassembled WGS sequence"/>
</dbReference>
<organism evidence="2 3">
    <name type="scientific">Lactarius akahatsu</name>
    <dbReference type="NCBI Taxonomy" id="416441"/>
    <lineage>
        <taxon>Eukaryota</taxon>
        <taxon>Fungi</taxon>
        <taxon>Dikarya</taxon>
        <taxon>Basidiomycota</taxon>
        <taxon>Agaricomycotina</taxon>
        <taxon>Agaricomycetes</taxon>
        <taxon>Russulales</taxon>
        <taxon>Russulaceae</taxon>
        <taxon>Lactarius</taxon>
    </lineage>
</organism>
<evidence type="ECO:0000256" key="1">
    <source>
        <dbReference type="SAM" id="SignalP"/>
    </source>
</evidence>
<evidence type="ECO:0000313" key="2">
    <source>
        <dbReference type="EMBL" id="KAH8998669.1"/>
    </source>
</evidence>
<keyword evidence="1" id="KW-0732">Signal</keyword>
<feature type="signal peptide" evidence="1">
    <location>
        <begin position="1"/>
        <end position="23"/>
    </location>
</feature>
<comment type="caution">
    <text evidence="2">The sequence shown here is derived from an EMBL/GenBank/DDBJ whole genome shotgun (WGS) entry which is preliminary data.</text>
</comment>
<reference evidence="2" key="1">
    <citation type="submission" date="2022-01" db="EMBL/GenBank/DDBJ databases">
        <title>Comparative genomics reveals a dynamic genome evolution in the ectomycorrhizal milk-cap (Lactarius) mushrooms.</title>
        <authorList>
            <consortium name="DOE Joint Genome Institute"/>
            <person name="Lebreton A."/>
            <person name="Tang N."/>
            <person name="Kuo A."/>
            <person name="LaButti K."/>
            <person name="Drula E."/>
            <person name="Barry K."/>
            <person name="Clum A."/>
            <person name="Lipzen A."/>
            <person name="Mousain D."/>
            <person name="Ng V."/>
            <person name="Wang R."/>
            <person name="Wang X."/>
            <person name="Dai Y."/>
            <person name="Henrissat B."/>
            <person name="Grigoriev I.V."/>
            <person name="Guerin-Laguette A."/>
            <person name="Yu F."/>
            <person name="Martin F.M."/>
        </authorList>
    </citation>
    <scope>NUCLEOTIDE SEQUENCE</scope>
    <source>
        <strain evidence="2">QP</strain>
    </source>
</reference>
<sequence>MNGVQVMRGQLLSLTLLIDGYLSQTFQSRAAEQYFLNLLKRTSIPSDATLSYTMEGYFCVHSVPPHIPTRFPNLPDRWLLDRGIVNSGTVVPQTMWSPRTAADKRQHVEEAELQMPIFFEAKDGRLGLSLGASIGGKCHGLRDAGVPAPLGQKTTTHIRIVWLGYKMYKRQIPTRDESRAHNPITMARFVRLVGRTVDAFFRVCELDSGCTDDRRKLWRIGPGGIQRNDIIIVGAVHVSAGTWVPIMQLNRYIF</sequence>
<dbReference type="EMBL" id="JAKELL010000005">
    <property type="protein sequence ID" value="KAH8998669.1"/>
    <property type="molecule type" value="Genomic_DNA"/>
</dbReference>
<dbReference type="AlphaFoldDB" id="A0AAD4LQN5"/>
<evidence type="ECO:0000313" key="3">
    <source>
        <dbReference type="Proteomes" id="UP001201163"/>
    </source>
</evidence>
<keyword evidence="3" id="KW-1185">Reference proteome</keyword>
<accession>A0AAD4LQN5</accession>
<feature type="chain" id="PRO_5042082842" evidence="1">
    <location>
        <begin position="24"/>
        <end position="254"/>
    </location>
</feature>
<name>A0AAD4LQN5_9AGAM</name>
<proteinExistence type="predicted"/>